<feature type="compositionally biased region" description="Polar residues" evidence="1">
    <location>
        <begin position="194"/>
        <end position="214"/>
    </location>
</feature>
<dbReference type="Proteomes" id="UP000799423">
    <property type="component" value="Unassembled WGS sequence"/>
</dbReference>
<proteinExistence type="predicted"/>
<dbReference type="OrthoDB" id="3699304at2759"/>
<feature type="region of interest" description="Disordered" evidence="1">
    <location>
        <begin position="164"/>
        <end position="214"/>
    </location>
</feature>
<evidence type="ECO:0000256" key="1">
    <source>
        <dbReference type="SAM" id="MobiDB-lite"/>
    </source>
</evidence>
<feature type="compositionally biased region" description="Basic and acidic residues" evidence="1">
    <location>
        <begin position="314"/>
        <end position="326"/>
    </location>
</feature>
<dbReference type="EMBL" id="MU006431">
    <property type="protein sequence ID" value="KAF2844036.1"/>
    <property type="molecule type" value="Genomic_DNA"/>
</dbReference>
<reference evidence="2" key="1">
    <citation type="submission" date="2020-01" db="EMBL/GenBank/DDBJ databases">
        <authorList>
            <consortium name="DOE Joint Genome Institute"/>
            <person name="Haridas S."/>
            <person name="Albert R."/>
            <person name="Binder M."/>
            <person name="Bloem J."/>
            <person name="Labutti K."/>
            <person name="Salamov A."/>
            <person name="Andreopoulos B."/>
            <person name="Baker S.E."/>
            <person name="Barry K."/>
            <person name="Bills G."/>
            <person name="Bluhm B.H."/>
            <person name="Cannon C."/>
            <person name="Castanera R."/>
            <person name="Culley D.E."/>
            <person name="Daum C."/>
            <person name="Ezra D."/>
            <person name="Gonzalez J.B."/>
            <person name="Henrissat B."/>
            <person name="Kuo A."/>
            <person name="Liang C."/>
            <person name="Lipzen A."/>
            <person name="Lutzoni F."/>
            <person name="Magnuson J."/>
            <person name="Mondo S."/>
            <person name="Nolan M."/>
            <person name="Ohm R."/>
            <person name="Pangilinan J."/>
            <person name="Park H.-J."/>
            <person name="Ramirez L."/>
            <person name="Alfaro M."/>
            <person name="Sun H."/>
            <person name="Tritt A."/>
            <person name="Yoshinaga Y."/>
            <person name="Zwiers L.-H."/>
            <person name="Turgeon B.G."/>
            <person name="Goodwin S.B."/>
            <person name="Spatafora J.W."/>
            <person name="Crous P.W."/>
            <person name="Grigoriev I.V."/>
        </authorList>
    </citation>
    <scope>NUCLEOTIDE SEQUENCE</scope>
    <source>
        <strain evidence="2">IPT5</strain>
    </source>
</reference>
<feature type="compositionally biased region" description="Basic and acidic residues" evidence="1">
    <location>
        <begin position="285"/>
        <end position="296"/>
    </location>
</feature>
<organism evidence="2 3">
    <name type="scientific">Plenodomus tracheiphilus IPT5</name>
    <dbReference type="NCBI Taxonomy" id="1408161"/>
    <lineage>
        <taxon>Eukaryota</taxon>
        <taxon>Fungi</taxon>
        <taxon>Dikarya</taxon>
        <taxon>Ascomycota</taxon>
        <taxon>Pezizomycotina</taxon>
        <taxon>Dothideomycetes</taxon>
        <taxon>Pleosporomycetidae</taxon>
        <taxon>Pleosporales</taxon>
        <taxon>Pleosporineae</taxon>
        <taxon>Leptosphaeriaceae</taxon>
        <taxon>Plenodomus</taxon>
    </lineage>
</organism>
<keyword evidence="3" id="KW-1185">Reference proteome</keyword>
<feature type="region of interest" description="Disordered" evidence="1">
    <location>
        <begin position="364"/>
        <end position="396"/>
    </location>
</feature>
<feature type="region of interest" description="Disordered" evidence="1">
    <location>
        <begin position="254"/>
        <end position="347"/>
    </location>
</feature>
<gene>
    <name evidence="2" type="ORF">T440DRAFT_523802</name>
</gene>
<accession>A0A6A7ALQ5</accession>
<protein>
    <submittedName>
        <fullName evidence="2">Uncharacterized protein</fullName>
    </submittedName>
</protein>
<dbReference type="AlphaFoldDB" id="A0A6A7ALQ5"/>
<name>A0A6A7ALQ5_9PLEO</name>
<feature type="compositionally biased region" description="Polar residues" evidence="1">
    <location>
        <begin position="164"/>
        <end position="173"/>
    </location>
</feature>
<evidence type="ECO:0000313" key="3">
    <source>
        <dbReference type="Proteomes" id="UP000799423"/>
    </source>
</evidence>
<evidence type="ECO:0000313" key="2">
    <source>
        <dbReference type="EMBL" id="KAF2844036.1"/>
    </source>
</evidence>
<sequence>MAGDEFDALHSLQKDEEITKLKAKLSKTTIEYWEALKKKLEYTEDLVATLESQEHNLKEEIRLYKERTNEAKMEHQLEMQNLEACNLALHAKEAAYEKLEKSLEVAKRKAEDDIEFQRKECEEMNTTNKTLLKELLDARRQTQLLENDLSDARRENKQLREELNQATDTNLMGSDNAVVSVDNSKTDPPCVDTNGINEDNTSSPPDHSNDNLNETPLNQELLELAADSEDNEMSYYPSLCSGDPDVTETANKSAEIADIPSRRRGVFGTPGFPPQSEGQHSDTQVPKEEGRADSTFKKRKGTSQKKGGYAYKKPKIEHPTNLERTEGVPTRGQHRHGTTSVGGNAAPRDFTFTFCASPPGFKNAQPVSTGPGSAATYATAGQNAWPERSDSVSAGP</sequence>